<keyword evidence="6" id="KW-0444">Lipid biosynthesis</keyword>
<dbReference type="GO" id="GO:0008444">
    <property type="term" value="F:CDP-diacylglycerol-glycerol-3-phosphate 3-phosphatidyltransferase activity"/>
    <property type="evidence" value="ECO:0007669"/>
    <property type="project" value="UniProtKB-EC"/>
</dbReference>
<evidence type="ECO:0000256" key="13">
    <source>
        <dbReference type="ARBA" id="ARBA00023264"/>
    </source>
</evidence>
<dbReference type="EMBL" id="PFGP01000127">
    <property type="protein sequence ID" value="PIW65967.1"/>
    <property type="molecule type" value="Genomic_DNA"/>
</dbReference>
<feature type="transmembrane region" description="Helical" evidence="16">
    <location>
        <begin position="7"/>
        <end position="25"/>
    </location>
</feature>
<protein>
    <recommendedName>
        <fullName evidence="5">CDP-diacylglycerol--glycerol-3-phosphate 3-phosphatidyltransferase</fullName>
        <ecNumber evidence="4">2.7.8.5</ecNumber>
    </recommendedName>
</protein>
<evidence type="ECO:0000256" key="10">
    <source>
        <dbReference type="ARBA" id="ARBA00023098"/>
    </source>
</evidence>
<comment type="caution">
    <text evidence="17">The sequence shown here is derived from an EMBL/GenBank/DDBJ whole genome shotgun (WGS) entry which is preliminary data.</text>
</comment>
<keyword evidence="13" id="KW-1208">Phospholipid metabolism</keyword>
<dbReference type="EC" id="2.7.8.5" evidence="4"/>
<evidence type="ECO:0000256" key="12">
    <source>
        <dbReference type="ARBA" id="ARBA00023209"/>
    </source>
</evidence>
<evidence type="ECO:0000256" key="5">
    <source>
        <dbReference type="ARBA" id="ARBA00014944"/>
    </source>
</evidence>
<keyword evidence="8 16" id="KW-0812">Transmembrane</keyword>
<evidence type="ECO:0000256" key="8">
    <source>
        <dbReference type="ARBA" id="ARBA00022692"/>
    </source>
</evidence>
<comment type="subcellular location">
    <subcellularLocation>
        <location evidence="1">Membrane</location>
        <topology evidence="1">Multi-pass membrane protein</topology>
    </subcellularLocation>
</comment>
<feature type="transmembrane region" description="Helical" evidence="16">
    <location>
        <begin position="70"/>
        <end position="89"/>
    </location>
</feature>
<name>A0A2J0LQ55_9BACT</name>
<dbReference type="Pfam" id="PF01066">
    <property type="entry name" value="CDP-OH_P_transf"/>
    <property type="match status" value="1"/>
</dbReference>
<keyword evidence="10" id="KW-0443">Lipid metabolism</keyword>
<dbReference type="GO" id="GO:0046474">
    <property type="term" value="P:glycerophospholipid biosynthetic process"/>
    <property type="evidence" value="ECO:0007669"/>
    <property type="project" value="TreeGrafter"/>
</dbReference>
<evidence type="ECO:0000256" key="11">
    <source>
        <dbReference type="ARBA" id="ARBA00023136"/>
    </source>
</evidence>
<evidence type="ECO:0000313" key="18">
    <source>
        <dbReference type="Proteomes" id="UP000231267"/>
    </source>
</evidence>
<dbReference type="PROSITE" id="PS00379">
    <property type="entry name" value="CDP_ALCOHOL_P_TRANSF"/>
    <property type="match status" value="1"/>
</dbReference>
<proteinExistence type="inferred from homology"/>
<dbReference type="AlphaFoldDB" id="A0A2J0LQ55"/>
<keyword evidence="7 15" id="KW-0808">Transferase</keyword>
<evidence type="ECO:0000256" key="4">
    <source>
        <dbReference type="ARBA" id="ARBA00013170"/>
    </source>
</evidence>
<accession>A0A2J0LQ55</accession>
<organism evidence="17 18">
    <name type="scientific">Candidatus Taenaricola geysiri</name>
    <dbReference type="NCBI Taxonomy" id="1974752"/>
    <lineage>
        <taxon>Bacteria</taxon>
        <taxon>Pseudomonadati</taxon>
        <taxon>Candidatus Omnitrophota</taxon>
        <taxon>Candidatus Taenaricola</taxon>
    </lineage>
</organism>
<dbReference type="Proteomes" id="UP000231267">
    <property type="component" value="Unassembled WGS sequence"/>
</dbReference>
<reference evidence="17 18" key="1">
    <citation type="submission" date="2017-09" db="EMBL/GenBank/DDBJ databases">
        <title>Depth-based differentiation of microbial function through sediment-hosted aquifers and enrichment of novel symbionts in the deep terrestrial subsurface.</title>
        <authorList>
            <person name="Probst A.J."/>
            <person name="Ladd B."/>
            <person name="Jarett J.K."/>
            <person name="Geller-Mcgrath D.E."/>
            <person name="Sieber C.M."/>
            <person name="Emerson J.B."/>
            <person name="Anantharaman K."/>
            <person name="Thomas B.C."/>
            <person name="Malmstrom R."/>
            <person name="Stieglmeier M."/>
            <person name="Klingl A."/>
            <person name="Woyke T."/>
            <person name="Ryan C.M."/>
            <person name="Banfield J.F."/>
        </authorList>
    </citation>
    <scope>NUCLEOTIDE SEQUENCE [LARGE SCALE GENOMIC DNA]</scope>
    <source>
        <strain evidence="17">CG12_big_fil_rev_8_21_14_0_65_43_15</strain>
    </source>
</reference>
<comment type="pathway">
    <text evidence="2">Phospholipid metabolism; phosphatidylglycerol biosynthesis; phosphatidylglycerol from CDP-diacylglycerol: step 1/2.</text>
</comment>
<dbReference type="Gene3D" id="1.20.120.1760">
    <property type="match status" value="1"/>
</dbReference>
<evidence type="ECO:0000256" key="1">
    <source>
        <dbReference type="ARBA" id="ARBA00004141"/>
    </source>
</evidence>
<dbReference type="InterPro" id="IPR043130">
    <property type="entry name" value="CDP-OH_PTrfase_TM_dom"/>
</dbReference>
<evidence type="ECO:0000256" key="6">
    <source>
        <dbReference type="ARBA" id="ARBA00022516"/>
    </source>
</evidence>
<dbReference type="PANTHER" id="PTHR14269:SF62">
    <property type="entry name" value="CDP-DIACYLGLYCEROL--GLYCEROL-3-PHOSPHATE 3-PHOSPHATIDYLTRANSFERASE 1, CHLOROPLASTIC"/>
    <property type="match status" value="1"/>
</dbReference>
<dbReference type="InterPro" id="IPR004570">
    <property type="entry name" value="Phosphatidylglycerol_P_synth"/>
</dbReference>
<dbReference type="InterPro" id="IPR000462">
    <property type="entry name" value="CDP-OH_P_trans"/>
</dbReference>
<dbReference type="InterPro" id="IPR048254">
    <property type="entry name" value="CDP_ALCOHOL_P_TRANSF_CS"/>
</dbReference>
<evidence type="ECO:0000256" key="14">
    <source>
        <dbReference type="ARBA" id="ARBA00048586"/>
    </source>
</evidence>
<dbReference type="PANTHER" id="PTHR14269">
    <property type="entry name" value="CDP-DIACYLGLYCEROL--GLYCEROL-3-PHOSPHATE 3-PHOSPHATIDYLTRANSFERASE-RELATED"/>
    <property type="match status" value="1"/>
</dbReference>
<evidence type="ECO:0000256" key="15">
    <source>
        <dbReference type="RuleBase" id="RU003750"/>
    </source>
</evidence>
<evidence type="ECO:0000313" key="17">
    <source>
        <dbReference type="EMBL" id="PIW65967.1"/>
    </source>
</evidence>
<comment type="catalytic activity">
    <reaction evidence="14">
        <text>a CDP-1,2-diacyl-sn-glycerol + sn-glycerol 3-phosphate = a 1,2-diacyl-sn-glycero-3-phospho-(1'-sn-glycero-3'-phosphate) + CMP + H(+)</text>
        <dbReference type="Rhea" id="RHEA:12593"/>
        <dbReference type="ChEBI" id="CHEBI:15378"/>
        <dbReference type="ChEBI" id="CHEBI:57597"/>
        <dbReference type="ChEBI" id="CHEBI:58332"/>
        <dbReference type="ChEBI" id="CHEBI:60110"/>
        <dbReference type="ChEBI" id="CHEBI:60377"/>
        <dbReference type="EC" id="2.7.8.5"/>
    </reaction>
</comment>
<dbReference type="GO" id="GO:0016020">
    <property type="term" value="C:membrane"/>
    <property type="evidence" value="ECO:0007669"/>
    <property type="project" value="UniProtKB-SubCell"/>
</dbReference>
<sequence>MNMANRISIVRILLIPFFIAAVIYYSPQHDYLRFLALGIFLIAVISDGLDGYIARAKNQKTILGSYIDPIADKLLLLTAFICLSIGNNFPSEYNLPAWVVLTVISRDVIIVLGSVVVYLVKGHLEIIPSKLGKVTTFFQMLAVICVLLHFKYSFVAWDTAVAFTVLSGMGYLKRGSRLLGENNKH</sequence>
<evidence type="ECO:0000256" key="9">
    <source>
        <dbReference type="ARBA" id="ARBA00022989"/>
    </source>
</evidence>
<dbReference type="PIRSF" id="PIRSF000847">
    <property type="entry name" value="Phos_ph_gly_syn"/>
    <property type="match status" value="1"/>
</dbReference>
<evidence type="ECO:0000256" key="7">
    <source>
        <dbReference type="ARBA" id="ARBA00022679"/>
    </source>
</evidence>
<keyword evidence="9 16" id="KW-1133">Transmembrane helix</keyword>
<comment type="similarity">
    <text evidence="3 15">Belongs to the CDP-alcohol phosphatidyltransferase class-I family.</text>
</comment>
<evidence type="ECO:0000256" key="16">
    <source>
        <dbReference type="SAM" id="Phobius"/>
    </source>
</evidence>
<gene>
    <name evidence="17" type="ORF">COW11_05720</name>
</gene>
<keyword evidence="12" id="KW-0594">Phospholipid biosynthesis</keyword>
<keyword evidence="11 16" id="KW-0472">Membrane</keyword>
<feature type="transmembrane region" description="Helical" evidence="16">
    <location>
        <begin position="95"/>
        <end position="119"/>
    </location>
</feature>
<evidence type="ECO:0000256" key="3">
    <source>
        <dbReference type="ARBA" id="ARBA00010441"/>
    </source>
</evidence>
<dbReference type="InterPro" id="IPR050324">
    <property type="entry name" value="CDP-alcohol_PTase-I"/>
</dbReference>
<feature type="transmembrane region" description="Helical" evidence="16">
    <location>
        <begin position="31"/>
        <end position="49"/>
    </location>
</feature>
<evidence type="ECO:0000256" key="2">
    <source>
        <dbReference type="ARBA" id="ARBA00005042"/>
    </source>
</evidence>